<comment type="caution">
    <text evidence="1">The sequence shown here is derived from an EMBL/GenBank/DDBJ whole genome shotgun (WGS) entry which is preliminary data.</text>
</comment>
<dbReference type="InterPro" id="IPR002481">
    <property type="entry name" value="FUR"/>
</dbReference>
<dbReference type="Proteomes" id="UP001198200">
    <property type="component" value="Unassembled WGS sequence"/>
</dbReference>
<evidence type="ECO:0000313" key="2">
    <source>
        <dbReference type="Proteomes" id="UP001198200"/>
    </source>
</evidence>
<dbReference type="GO" id="GO:0003700">
    <property type="term" value="F:DNA-binding transcription factor activity"/>
    <property type="evidence" value="ECO:0007669"/>
    <property type="project" value="InterPro"/>
</dbReference>
<evidence type="ECO:0000313" key="1">
    <source>
        <dbReference type="EMBL" id="MCC2221487.1"/>
    </source>
</evidence>
<organism evidence="1 2">
    <name type="scientific">Anthropogastromicrobium aceti</name>
    <dbReference type="NCBI Taxonomy" id="2981768"/>
    <lineage>
        <taxon>Bacteria</taxon>
        <taxon>Bacillati</taxon>
        <taxon>Bacillota</taxon>
        <taxon>Clostridia</taxon>
        <taxon>Lachnospirales</taxon>
        <taxon>Lachnospiraceae</taxon>
        <taxon>Anthropogastromicrobium</taxon>
    </lineage>
</organism>
<dbReference type="AlphaFoldDB" id="A0AAE3JD80"/>
<protein>
    <submittedName>
        <fullName evidence="1">Transcriptional repressor</fullName>
    </submittedName>
</protein>
<keyword evidence="2" id="KW-1185">Reference proteome</keyword>
<dbReference type="RefSeq" id="WP_308731625.1">
    <property type="nucleotide sequence ID" value="NZ_JAJEQN010000015.1"/>
</dbReference>
<sequence length="144" mass="16224">MQQGNMQKEAILNRLRQRGCRITKQRMLLLDIILEEECSSCKEIYYKASKIDSSIGSATVYRMINMLEEIGAINRRNMYKVSCTECEEAMDELPGGTSRSACTIEFDDNSSIVLSQKAWNQIIQAGLSVCGYKKEPAIRSITPA</sequence>
<dbReference type="Gene3D" id="1.10.10.10">
    <property type="entry name" value="Winged helix-like DNA-binding domain superfamily/Winged helix DNA-binding domain"/>
    <property type="match status" value="1"/>
</dbReference>
<proteinExistence type="predicted"/>
<dbReference type="InterPro" id="IPR036390">
    <property type="entry name" value="WH_DNA-bd_sf"/>
</dbReference>
<dbReference type="EMBL" id="JAJEQN010000015">
    <property type="protein sequence ID" value="MCC2221487.1"/>
    <property type="molecule type" value="Genomic_DNA"/>
</dbReference>
<name>A0AAE3JD80_9FIRM</name>
<reference evidence="1 2" key="1">
    <citation type="submission" date="2021-10" db="EMBL/GenBank/DDBJ databases">
        <title>Anaerobic single-cell dispensing facilitates the cultivation of human gut bacteria.</title>
        <authorList>
            <person name="Afrizal A."/>
        </authorList>
    </citation>
    <scope>NUCLEOTIDE SEQUENCE [LARGE SCALE GENOMIC DNA]</scope>
    <source>
        <strain evidence="1 2">CLA-AA-H224</strain>
    </source>
</reference>
<gene>
    <name evidence="1" type="ORF">LKD48_07535</name>
</gene>
<dbReference type="InterPro" id="IPR036388">
    <property type="entry name" value="WH-like_DNA-bd_sf"/>
</dbReference>
<dbReference type="SUPFAM" id="SSF46785">
    <property type="entry name" value="Winged helix' DNA-binding domain"/>
    <property type="match status" value="1"/>
</dbReference>
<dbReference type="Pfam" id="PF01475">
    <property type="entry name" value="FUR"/>
    <property type="match status" value="1"/>
</dbReference>
<accession>A0AAE3JD80</accession>